<proteinExistence type="predicted"/>
<accession>A0ABQ5DJ71</accession>
<gene>
    <name evidence="1" type="ORF">Tco_0939135</name>
</gene>
<reference evidence="1" key="1">
    <citation type="journal article" date="2022" name="Int. J. Mol. Sci.">
        <title>Draft Genome of Tanacetum Coccineum: Genomic Comparison of Closely Related Tanacetum-Family Plants.</title>
        <authorList>
            <person name="Yamashiro T."/>
            <person name="Shiraishi A."/>
            <person name="Nakayama K."/>
            <person name="Satake H."/>
        </authorList>
    </citation>
    <scope>NUCLEOTIDE SEQUENCE</scope>
</reference>
<reference evidence="1" key="2">
    <citation type="submission" date="2022-01" db="EMBL/GenBank/DDBJ databases">
        <authorList>
            <person name="Yamashiro T."/>
            <person name="Shiraishi A."/>
            <person name="Satake H."/>
            <person name="Nakayama K."/>
        </authorList>
    </citation>
    <scope>NUCLEOTIDE SEQUENCE</scope>
</reference>
<dbReference type="Proteomes" id="UP001151760">
    <property type="component" value="Unassembled WGS sequence"/>
</dbReference>
<evidence type="ECO:0000313" key="2">
    <source>
        <dbReference type="Proteomes" id="UP001151760"/>
    </source>
</evidence>
<sequence length="472" mass="51711">MYRYPSVMPKSGASQSFLFKKRIKAGFFGGCPGLLTASILAVQLKGPFANYYELAKELKCLNLEGDRNKSSIPVLESLSIKAVELLALLHGGITSIWKLYLREAEGKTVNYSPMAGVLFRQDKFLVKCLLVAKYLHLPVTRSRCDGDCFSLCLMGGSPAYLLFPDGAGHMHSTGQGYVSVEYQFANVTLFSSAHLLRENTDSVQLTSVPSGITSTCLVAACASLSRKKVTLFSKLVFIALEFMAGCLDVDVLLGGFYQQKKYLSPSQRLEVGKEKEVRRRLNGLDCLGDQKFLGLGVKSGDYYLKKPEEDSLGKFERRIRHPLHYWKCRDGREKTHSSEVVRGCGGRGDGDGGVAVGGDVGVVVARGGAWVRGSGRSGHEEPFWSSPEKSAEKLFRRRRGGGRSAAAGGRRWGWWPDNGGGRESGELHYLLDKVVSVGTAPGPNSSDHNVNTITNGDGMPRMRTFRETIFPE</sequence>
<comment type="caution">
    <text evidence="1">The sequence shown here is derived from an EMBL/GenBank/DDBJ whole genome shotgun (WGS) entry which is preliminary data.</text>
</comment>
<protein>
    <submittedName>
        <fullName evidence="1">Uncharacterized protein</fullName>
    </submittedName>
</protein>
<name>A0ABQ5DJ71_9ASTR</name>
<organism evidence="1 2">
    <name type="scientific">Tanacetum coccineum</name>
    <dbReference type="NCBI Taxonomy" id="301880"/>
    <lineage>
        <taxon>Eukaryota</taxon>
        <taxon>Viridiplantae</taxon>
        <taxon>Streptophyta</taxon>
        <taxon>Embryophyta</taxon>
        <taxon>Tracheophyta</taxon>
        <taxon>Spermatophyta</taxon>
        <taxon>Magnoliopsida</taxon>
        <taxon>eudicotyledons</taxon>
        <taxon>Gunneridae</taxon>
        <taxon>Pentapetalae</taxon>
        <taxon>asterids</taxon>
        <taxon>campanulids</taxon>
        <taxon>Asterales</taxon>
        <taxon>Asteraceae</taxon>
        <taxon>Asteroideae</taxon>
        <taxon>Anthemideae</taxon>
        <taxon>Anthemidinae</taxon>
        <taxon>Tanacetum</taxon>
    </lineage>
</organism>
<evidence type="ECO:0000313" key="1">
    <source>
        <dbReference type="EMBL" id="GJT39270.1"/>
    </source>
</evidence>
<dbReference type="EMBL" id="BQNB010015373">
    <property type="protein sequence ID" value="GJT39270.1"/>
    <property type="molecule type" value="Genomic_DNA"/>
</dbReference>
<keyword evidence="2" id="KW-1185">Reference proteome</keyword>